<sequence length="184" mass="20807">MGLREIKKAKTRKLISDIARDLFIERGYEAVTIVEIAEKAEVAVTTLFNYFPTKESLIFDLEDEIDTDILEAIRSRKKGQSILDALHGYFLSSKLFNPPNKKTFSGFGKLIRSSTELSSYLRGLWGRYENTLAKEIQDDSGVNKLEAECLAKLLLEGVSYACNSTSPKETLNLTFKILKNGWNK</sequence>
<dbReference type="GO" id="GO:0003700">
    <property type="term" value="F:DNA-binding transcription factor activity"/>
    <property type="evidence" value="ECO:0007669"/>
    <property type="project" value="TreeGrafter"/>
</dbReference>
<reference evidence="6" key="1">
    <citation type="journal article" date="2019" name="PLoS Negl. Trop. Dis.">
        <title>Revisiting the worldwide diversity of Leptospira species in the environment.</title>
        <authorList>
            <person name="Vincent A.T."/>
            <person name="Schiettekatte O."/>
            <person name="Bourhy P."/>
            <person name="Veyrier F.J."/>
            <person name="Picardeau M."/>
        </authorList>
    </citation>
    <scope>NUCLEOTIDE SEQUENCE [LARGE SCALE GENOMIC DNA]</scope>
    <source>
        <strain evidence="6">201702455</strain>
    </source>
</reference>
<keyword evidence="2 4" id="KW-0238">DNA-binding</keyword>
<dbReference type="Gene3D" id="1.10.357.10">
    <property type="entry name" value="Tetracycline Repressor, domain 2"/>
    <property type="match status" value="1"/>
</dbReference>
<dbReference type="SUPFAM" id="SSF46689">
    <property type="entry name" value="Homeodomain-like"/>
    <property type="match status" value="1"/>
</dbReference>
<evidence type="ECO:0000256" key="3">
    <source>
        <dbReference type="ARBA" id="ARBA00023163"/>
    </source>
</evidence>
<evidence type="ECO:0000313" key="6">
    <source>
        <dbReference type="EMBL" id="TGL63793.1"/>
    </source>
</evidence>
<dbReference type="OrthoDB" id="9780824at2"/>
<name>A0A4R9KEY4_9LEPT</name>
<evidence type="ECO:0000259" key="5">
    <source>
        <dbReference type="PROSITE" id="PS50977"/>
    </source>
</evidence>
<dbReference type="InterPro" id="IPR050109">
    <property type="entry name" value="HTH-type_TetR-like_transc_reg"/>
</dbReference>
<keyword evidence="1" id="KW-0805">Transcription regulation</keyword>
<feature type="DNA-binding region" description="H-T-H motif" evidence="4">
    <location>
        <begin position="32"/>
        <end position="51"/>
    </location>
</feature>
<keyword evidence="7" id="KW-1185">Reference proteome</keyword>
<dbReference type="Gene3D" id="1.10.10.60">
    <property type="entry name" value="Homeodomain-like"/>
    <property type="match status" value="1"/>
</dbReference>
<evidence type="ECO:0000256" key="2">
    <source>
        <dbReference type="ARBA" id="ARBA00023125"/>
    </source>
</evidence>
<evidence type="ECO:0000256" key="1">
    <source>
        <dbReference type="ARBA" id="ARBA00023015"/>
    </source>
</evidence>
<dbReference type="InterPro" id="IPR023772">
    <property type="entry name" value="DNA-bd_HTH_TetR-type_CS"/>
</dbReference>
<dbReference type="PROSITE" id="PS01081">
    <property type="entry name" value="HTH_TETR_1"/>
    <property type="match status" value="1"/>
</dbReference>
<gene>
    <name evidence="6" type="ORF">EHQ64_04255</name>
</gene>
<dbReference type="EMBL" id="RQGF01000011">
    <property type="protein sequence ID" value="TGL63793.1"/>
    <property type="molecule type" value="Genomic_DNA"/>
</dbReference>
<feature type="domain" description="HTH tetR-type" evidence="5">
    <location>
        <begin position="9"/>
        <end position="69"/>
    </location>
</feature>
<dbReference type="GO" id="GO:0000976">
    <property type="term" value="F:transcription cis-regulatory region binding"/>
    <property type="evidence" value="ECO:0007669"/>
    <property type="project" value="TreeGrafter"/>
</dbReference>
<dbReference type="InterPro" id="IPR001647">
    <property type="entry name" value="HTH_TetR"/>
</dbReference>
<evidence type="ECO:0000256" key="4">
    <source>
        <dbReference type="PROSITE-ProRule" id="PRU00335"/>
    </source>
</evidence>
<evidence type="ECO:0000313" key="7">
    <source>
        <dbReference type="Proteomes" id="UP000297762"/>
    </source>
</evidence>
<dbReference type="PROSITE" id="PS50977">
    <property type="entry name" value="HTH_TETR_2"/>
    <property type="match status" value="1"/>
</dbReference>
<keyword evidence="3" id="KW-0804">Transcription</keyword>
<dbReference type="InterPro" id="IPR009057">
    <property type="entry name" value="Homeodomain-like_sf"/>
</dbReference>
<organism evidence="6 7">
    <name type="scientific">Leptospira sarikeiensis</name>
    <dbReference type="NCBI Taxonomy" id="2484943"/>
    <lineage>
        <taxon>Bacteria</taxon>
        <taxon>Pseudomonadati</taxon>
        <taxon>Spirochaetota</taxon>
        <taxon>Spirochaetia</taxon>
        <taxon>Leptospirales</taxon>
        <taxon>Leptospiraceae</taxon>
        <taxon>Leptospira</taxon>
    </lineage>
</organism>
<dbReference type="Pfam" id="PF00440">
    <property type="entry name" value="TetR_N"/>
    <property type="match status" value="1"/>
</dbReference>
<accession>A0A4R9KEY4</accession>
<dbReference type="PRINTS" id="PR00455">
    <property type="entry name" value="HTHTETR"/>
</dbReference>
<dbReference type="PANTHER" id="PTHR30055">
    <property type="entry name" value="HTH-TYPE TRANSCRIPTIONAL REGULATOR RUTR"/>
    <property type="match status" value="1"/>
</dbReference>
<proteinExistence type="predicted"/>
<dbReference type="Proteomes" id="UP000297762">
    <property type="component" value="Unassembled WGS sequence"/>
</dbReference>
<dbReference type="PANTHER" id="PTHR30055:SF234">
    <property type="entry name" value="HTH-TYPE TRANSCRIPTIONAL REGULATOR BETI"/>
    <property type="match status" value="1"/>
</dbReference>
<dbReference type="RefSeq" id="WP_135648270.1">
    <property type="nucleotide sequence ID" value="NZ_RQGF01000011.1"/>
</dbReference>
<protein>
    <submittedName>
        <fullName evidence="6">TetR/AcrR family transcriptional regulator</fullName>
    </submittedName>
</protein>
<dbReference type="AlphaFoldDB" id="A0A4R9KEY4"/>
<comment type="caution">
    <text evidence="6">The sequence shown here is derived from an EMBL/GenBank/DDBJ whole genome shotgun (WGS) entry which is preliminary data.</text>
</comment>